<evidence type="ECO:0000313" key="2">
    <source>
        <dbReference type="EMBL" id="QXJ35088.1"/>
    </source>
</evidence>
<dbReference type="GO" id="GO:0016788">
    <property type="term" value="F:hydrolase activity, acting on ester bonds"/>
    <property type="evidence" value="ECO:0007669"/>
    <property type="project" value="InterPro"/>
</dbReference>
<dbReference type="NCBIfam" id="TIGR01877">
    <property type="entry name" value="cas_cas6"/>
    <property type="match status" value="1"/>
</dbReference>
<reference evidence="2 3" key="1">
    <citation type="journal article" date="2021" name="Environ. Microbiol.">
        <title>New insights into the diversity and evolution of the archaeal mobilome from three complete genomes of Saccharolobus shibatae.</title>
        <authorList>
            <person name="Medvedeva S."/>
            <person name="Brandt D."/>
            <person name="Cvirkaite-Krupovic V."/>
            <person name="Liu Y."/>
            <person name="Severinov K."/>
            <person name="Ishino S."/>
            <person name="Ishino Y."/>
            <person name="Prangishvili D."/>
            <person name="Kalinowski J."/>
            <person name="Krupovic M."/>
        </authorList>
    </citation>
    <scope>NUCLEOTIDE SEQUENCE [LARGE SCALE GENOMIC DNA]</scope>
    <source>
        <strain evidence="2 3">S38A</strain>
    </source>
</reference>
<dbReference type="AlphaFoldDB" id="A0A8F5C116"/>
<dbReference type="GO" id="GO:0051607">
    <property type="term" value="P:defense response to virus"/>
    <property type="evidence" value="ECO:0007669"/>
    <property type="project" value="UniProtKB-KW"/>
</dbReference>
<evidence type="ECO:0000256" key="1">
    <source>
        <dbReference type="ARBA" id="ARBA00023118"/>
    </source>
</evidence>
<proteinExistence type="predicted"/>
<keyword evidence="3" id="KW-1185">Reference proteome</keyword>
<sequence>MIVAEVFVKPENDAIIPFSSKIGKSLLLDPKNVSISPLKYKGKYLLKYVSVPTYLEVIGSNVYSFEIGGDEKNVYSALINLDSRHLFNTFWKVIDVEVHEVEVSSIPKNFEVEIMTPALIVSPYVKEKKKVFTNKSEYVFFNNVIDATGLNRGDKKLNEVISRFAQMLWEEPSIMKYASVRYDDKLVIGLTGKLRYSVKGENEILVKVLENAIARGIGSSRRNGFGVVRVKGVDVSWSR</sequence>
<gene>
    <name evidence="2" type="ORF">J5U22_01635</name>
</gene>
<name>A0A8F5C116_9CREN</name>
<dbReference type="RefSeq" id="WP_218257778.1">
    <property type="nucleotide sequence ID" value="NZ_CP077713.1"/>
</dbReference>
<accession>A0A8F5C116</accession>
<evidence type="ECO:0000313" key="3">
    <source>
        <dbReference type="Proteomes" id="UP000694036"/>
    </source>
</evidence>
<dbReference type="Proteomes" id="UP000694036">
    <property type="component" value="Chromosome"/>
</dbReference>
<protein>
    <submittedName>
        <fullName evidence="2">CRISPR-associated endoribonuclease Cas6</fullName>
    </submittedName>
</protein>
<dbReference type="GeneID" id="65563214"/>
<organism evidence="2 3">
    <name type="scientific">Saccharolobus shibatae</name>
    <dbReference type="NCBI Taxonomy" id="2286"/>
    <lineage>
        <taxon>Archaea</taxon>
        <taxon>Thermoproteota</taxon>
        <taxon>Thermoprotei</taxon>
        <taxon>Sulfolobales</taxon>
        <taxon>Sulfolobaceae</taxon>
        <taxon>Saccharolobus</taxon>
    </lineage>
</organism>
<keyword evidence="1" id="KW-0051">Antiviral defense</keyword>
<dbReference type="InterPro" id="IPR010156">
    <property type="entry name" value="CRISPR-assoc_prot_Cas6"/>
</dbReference>
<dbReference type="EMBL" id="CP077713">
    <property type="protein sequence ID" value="QXJ35088.1"/>
    <property type="molecule type" value="Genomic_DNA"/>
</dbReference>